<proteinExistence type="predicted"/>
<evidence type="ECO:0000313" key="1">
    <source>
        <dbReference type="Proteomes" id="UP000887579"/>
    </source>
</evidence>
<evidence type="ECO:0000313" key="2">
    <source>
        <dbReference type="WBParaSite" id="ES5_v2.g28697.t1"/>
    </source>
</evidence>
<sequence length="197" mass="22685">MKERLIMPMDSVETCTIYGKEYKLIMITTPKGLHDFLKTYFIDSKPKVLGIDSEAHNFNDWTIVFQHIFDPTIKRIGFAFQADYNFIQIAFPHLCTMLAEENRKVLCLSTLSKAILEDSEAKNIIFSKLDGNNPLKMYKSNISLADVSKAVLDIKLCKDQQSSNWNWRPLTEEQKIYGVTDSLIVILIKEKIEADLK</sequence>
<dbReference type="WBParaSite" id="ES5_v2.g28697.t1">
    <property type="protein sequence ID" value="ES5_v2.g28697.t1"/>
    <property type="gene ID" value="ES5_v2.g28697"/>
</dbReference>
<protein>
    <submittedName>
        <fullName evidence="2">3'-5' exonuclease domain-containing protein</fullName>
    </submittedName>
</protein>
<organism evidence="1 2">
    <name type="scientific">Panagrolaimus sp. ES5</name>
    <dbReference type="NCBI Taxonomy" id="591445"/>
    <lineage>
        <taxon>Eukaryota</taxon>
        <taxon>Metazoa</taxon>
        <taxon>Ecdysozoa</taxon>
        <taxon>Nematoda</taxon>
        <taxon>Chromadorea</taxon>
        <taxon>Rhabditida</taxon>
        <taxon>Tylenchina</taxon>
        <taxon>Panagrolaimomorpha</taxon>
        <taxon>Panagrolaimoidea</taxon>
        <taxon>Panagrolaimidae</taxon>
        <taxon>Panagrolaimus</taxon>
    </lineage>
</organism>
<dbReference type="Proteomes" id="UP000887579">
    <property type="component" value="Unplaced"/>
</dbReference>
<name>A0AC34GG76_9BILA</name>
<accession>A0AC34GG76</accession>
<reference evidence="2" key="1">
    <citation type="submission" date="2022-11" db="UniProtKB">
        <authorList>
            <consortium name="WormBaseParasite"/>
        </authorList>
    </citation>
    <scope>IDENTIFICATION</scope>
</reference>